<dbReference type="Proteomes" id="UP000217790">
    <property type="component" value="Unassembled WGS sequence"/>
</dbReference>
<protein>
    <recommendedName>
        <fullName evidence="3">HAT C-terminal dimerisation domain-containing protein</fullName>
    </recommendedName>
</protein>
<reference evidence="2" key="1">
    <citation type="journal article" date="2017" name="Nat. Ecol. Evol.">
        <title>Genome expansion and lineage-specific genetic innovations in the forest pathogenic fungi Armillaria.</title>
        <authorList>
            <person name="Sipos G."/>
            <person name="Prasanna A.N."/>
            <person name="Walter M.C."/>
            <person name="O'Connor E."/>
            <person name="Balint B."/>
            <person name="Krizsan K."/>
            <person name="Kiss B."/>
            <person name="Hess J."/>
            <person name="Varga T."/>
            <person name="Slot J."/>
            <person name="Riley R."/>
            <person name="Boka B."/>
            <person name="Rigling D."/>
            <person name="Barry K."/>
            <person name="Lee J."/>
            <person name="Mihaltcheva S."/>
            <person name="LaButti K."/>
            <person name="Lipzen A."/>
            <person name="Waldron R."/>
            <person name="Moloney N.M."/>
            <person name="Sperisen C."/>
            <person name="Kredics L."/>
            <person name="Vagvoelgyi C."/>
            <person name="Patrignani A."/>
            <person name="Fitzpatrick D."/>
            <person name="Nagy I."/>
            <person name="Doyle S."/>
            <person name="Anderson J.B."/>
            <person name="Grigoriev I.V."/>
            <person name="Gueldener U."/>
            <person name="Muensterkoetter M."/>
            <person name="Nagy L.G."/>
        </authorList>
    </citation>
    <scope>NUCLEOTIDE SEQUENCE [LARGE SCALE GENOMIC DNA]</scope>
    <source>
        <strain evidence="2">Ar21-2</strain>
    </source>
</reference>
<keyword evidence="2" id="KW-1185">Reference proteome</keyword>
<dbReference type="AlphaFoldDB" id="A0A2H3E5T4"/>
<accession>A0A2H3E5T4</accession>
<name>A0A2H3E5T4_ARMGA</name>
<gene>
    <name evidence="1" type="ORF">ARMGADRAFT_917873</name>
</gene>
<feature type="non-terminal residue" evidence="1">
    <location>
        <position position="1"/>
    </location>
</feature>
<dbReference type="OrthoDB" id="2976811at2759"/>
<sequence length="73" mass="8276">AISTDVECLFSHDGLNVMKWHHNLSVESTIDQTVLNSQIKHPGLVDDNELTEFFSYKSKKPNNGGRKLMTEDD</sequence>
<dbReference type="InParanoid" id="A0A2H3E5T4"/>
<dbReference type="EMBL" id="KZ293646">
    <property type="protein sequence ID" value="PBL01505.1"/>
    <property type="molecule type" value="Genomic_DNA"/>
</dbReference>
<evidence type="ECO:0000313" key="1">
    <source>
        <dbReference type="EMBL" id="PBL01505.1"/>
    </source>
</evidence>
<proteinExistence type="predicted"/>
<organism evidence="1 2">
    <name type="scientific">Armillaria gallica</name>
    <name type="common">Bulbous honey fungus</name>
    <name type="synonym">Armillaria bulbosa</name>
    <dbReference type="NCBI Taxonomy" id="47427"/>
    <lineage>
        <taxon>Eukaryota</taxon>
        <taxon>Fungi</taxon>
        <taxon>Dikarya</taxon>
        <taxon>Basidiomycota</taxon>
        <taxon>Agaricomycotina</taxon>
        <taxon>Agaricomycetes</taxon>
        <taxon>Agaricomycetidae</taxon>
        <taxon>Agaricales</taxon>
        <taxon>Marasmiineae</taxon>
        <taxon>Physalacriaceae</taxon>
        <taxon>Armillaria</taxon>
    </lineage>
</organism>
<evidence type="ECO:0000313" key="2">
    <source>
        <dbReference type="Proteomes" id="UP000217790"/>
    </source>
</evidence>
<evidence type="ECO:0008006" key="3">
    <source>
        <dbReference type="Google" id="ProtNLM"/>
    </source>
</evidence>